<dbReference type="AlphaFoldDB" id="A0A6P0UKY7"/>
<comment type="caution">
    <text evidence="2">The sequence shown here is derived from an EMBL/GenBank/DDBJ whole genome shotgun (WGS) entry which is preliminary data.</text>
</comment>
<keyword evidence="3" id="KW-1185">Reference proteome</keyword>
<evidence type="ECO:0000259" key="1">
    <source>
        <dbReference type="PROSITE" id="PS50106"/>
    </source>
</evidence>
<name>A0A6P0UKY7_9FLAO</name>
<dbReference type="CDD" id="cd05483">
    <property type="entry name" value="retropepsin_like_bacteria"/>
    <property type="match status" value="1"/>
</dbReference>
<protein>
    <submittedName>
        <fullName evidence="2">PDZ domain-containing protein</fullName>
    </submittedName>
</protein>
<organism evidence="2 3">
    <name type="scientific">Leptobacterium flavescens</name>
    <dbReference type="NCBI Taxonomy" id="472055"/>
    <lineage>
        <taxon>Bacteria</taxon>
        <taxon>Pseudomonadati</taxon>
        <taxon>Bacteroidota</taxon>
        <taxon>Flavobacteriia</taxon>
        <taxon>Flavobacteriales</taxon>
        <taxon>Flavobacteriaceae</taxon>
        <taxon>Leptobacterium</taxon>
    </lineage>
</organism>
<dbReference type="EMBL" id="JAABOO010000001">
    <property type="protein sequence ID" value="NER12539.1"/>
    <property type="molecule type" value="Genomic_DNA"/>
</dbReference>
<gene>
    <name evidence="2" type="ORF">GWK08_03735</name>
</gene>
<dbReference type="InterPro" id="IPR021109">
    <property type="entry name" value="Peptidase_aspartic_dom_sf"/>
</dbReference>
<reference evidence="2 3" key="1">
    <citation type="submission" date="2020-01" db="EMBL/GenBank/DDBJ databases">
        <title>Leptobacterium flavescens.</title>
        <authorList>
            <person name="Wang G."/>
        </authorList>
    </citation>
    <scope>NUCLEOTIDE SEQUENCE [LARGE SCALE GENOMIC DNA]</scope>
    <source>
        <strain evidence="2 3">KCTC 22160</strain>
    </source>
</reference>
<dbReference type="Proteomes" id="UP000468581">
    <property type="component" value="Unassembled WGS sequence"/>
</dbReference>
<proteinExistence type="predicted"/>
<dbReference type="SUPFAM" id="SSF50156">
    <property type="entry name" value="PDZ domain-like"/>
    <property type="match status" value="1"/>
</dbReference>
<dbReference type="InterPro" id="IPR034122">
    <property type="entry name" value="Retropepsin-like_bacterial"/>
</dbReference>
<dbReference type="RefSeq" id="WP_163605556.1">
    <property type="nucleotide sequence ID" value="NZ_JAABOO010000001.1"/>
</dbReference>
<dbReference type="SUPFAM" id="SSF50630">
    <property type="entry name" value="Acid proteases"/>
    <property type="match status" value="1"/>
</dbReference>
<dbReference type="PROSITE" id="PS50106">
    <property type="entry name" value="PDZ"/>
    <property type="match status" value="1"/>
</dbReference>
<dbReference type="Pfam" id="PF13650">
    <property type="entry name" value="Asp_protease_2"/>
    <property type="match status" value="2"/>
</dbReference>
<dbReference type="Gene3D" id="2.40.70.10">
    <property type="entry name" value="Acid Proteases"/>
    <property type="match status" value="2"/>
</dbReference>
<dbReference type="InterPro" id="IPR036034">
    <property type="entry name" value="PDZ_sf"/>
</dbReference>
<dbReference type="SMART" id="SM00228">
    <property type="entry name" value="PDZ"/>
    <property type="match status" value="1"/>
</dbReference>
<evidence type="ECO:0000313" key="3">
    <source>
        <dbReference type="Proteomes" id="UP000468581"/>
    </source>
</evidence>
<feature type="domain" description="PDZ" evidence="1">
    <location>
        <begin position="310"/>
        <end position="374"/>
    </location>
</feature>
<dbReference type="Gene3D" id="2.30.42.10">
    <property type="match status" value="1"/>
</dbReference>
<dbReference type="InterPro" id="IPR041489">
    <property type="entry name" value="PDZ_6"/>
</dbReference>
<sequence>MVRVISIIILSLFHFLIRAQTEVIPFEENQGTIYIKVKVNEQKEELNFVFDTGASSTVFDATTAKRLNVKGNTSTQATGASGSASYEVALSQSLEIGSTSLENVNLILTDLRALSRRSPVDIHGIIGNDLLLKYYTQIDYEAKTITLYDDVKQVRDLESYKEIDFEFNGVPIPMLDISLGLKNGKSFSGKVYVDTGARLSFLMNTPFAEENNILEEVGNYISNRAQTLNSSTSFSRAAIRKMEFNGFEFGEMPIDIASSKTGVTGQKGVMGILGSVVLRRFNMVIDYKHKKMYLKPNRFYKDDFSFPRSGFSLVRKNDAVVVDGINPGSEADEAGILPGDEVISINNTSGTLRTYRDILNNAANTTVLLKIKRKNGKIEEISLELKRLI</sequence>
<evidence type="ECO:0000313" key="2">
    <source>
        <dbReference type="EMBL" id="NER12539.1"/>
    </source>
</evidence>
<dbReference type="Pfam" id="PF17820">
    <property type="entry name" value="PDZ_6"/>
    <property type="match status" value="1"/>
</dbReference>
<accession>A0A6P0UKY7</accession>
<dbReference type="InterPro" id="IPR001478">
    <property type="entry name" value="PDZ"/>
</dbReference>